<proteinExistence type="predicted"/>
<feature type="non-terminal residue" evidence="2">
    <location>
        <position position="1"/>
    </location>
</feature>
<dbReference type="AlphaFoldDB" id="A0A371ENM5"/>
<feature type="region of interest" description="Disordered" evidence="1">
    <location>
        <begin position="1"/>
        <end position="22"/>
    </location>
</feature>
<accession>A0A371ENM5</accession>
<reference evidence="2" key="1">
    <citation type="submission" date="2018-05" db="EMBL/GenBank/DDBJ databases">
        <title>Draft genome of Mucuna pruriens seed.</title>
        <authorList>
            <person name="Nnadi N.E."/>
            <person name="Vos R."/>
            <person name="Hasami M.H."/>
            <person name="Devisetty U.K."/>
            <person name="Aguiy J.C."/>
        </authorList>
    </citation>
    <scope>NUCLEOTIDE SEQUENCE [LARGE SCALE GENOMIC DNA]</scope>
    <source>
        <strain evidence="2">JCA_2017</strain>
    </source>
</reference>
<dbReference type="Proteomes" id="UP000257109">
    <property type="component" value="Unassembled WGS sequence"/>
</dbReference>
<keyword evidence="3" id="KW-1185">Reference proteome</keyword>
<feature type="compositionally biased region" description="Basic and acidic residues" evidence="1">
    <location>
        <begin position="44"/>
        <end position="82"/>
    </location>
</feature>
<name>A0A371ENM5_MUCPR</name>
<protein>
    <submittedName>
        <fullName evidence="2">Uncharacterized protein</fullName>
    </submittedName>
</protein>
<evidence type="ECO:0000313" key="3">
    <source>
        <dbReference type="Proteomes" id="UP000257109"/>
    </source>
</evidence>
<gene>
    <name evidence="2" type="ORF">CR513_53444</name>
</gene>
<sequence length="127" mass="14112">MPHVFVGVPQGGERLDDGSQPKTLQAQIERLIQEGHLGRYVLRGNERDHADPRASRAGREVTRPKEGQRERSRLRQRTDTWHHGTIATISGGKRCTGQGGFNQEEEGMGGASHTCESRHHALPGHHL</sequence>
<organism evidence="2 3">
    <name type="scientific">Mucuna pruriens</name>
    <name type="common">Velvet bean</name>
    <name type="synonym">Dolichos pruriens</name>
    <dbReference type="NCBI Taxonomy" id="157652"/>
    <lineage>
        <taxon>Eukaryota</taxon>
        <taxon>Viridiplantae</taxon>
        <taxon>Streptophyta</taxon>
        <taxon>Embryophyta</taxon>
        <taxon>Tracheophyta</taxon>
        <taxon>Spermatophyta</taxon>
        <taxon>Magnoliopsida</taxon>
        <taxon>eudicotyledons</taxon>
        <taxon>Gunneridae</taxon>
        <taxon>Pentapetalae</taxon>
        <taxon>rosids</taxon>
        <taxon>fabids</taxon>
        <taxon>Fabales</taxon>
        <taxon>Fabaceae</taxon>
        <taxon>Papilionoideae</taxon>
        <taxon>50 kb inversion clade</taxon>
        <taxon>NPAAA clade</taxon>
        <taxon>indigoferoid/millettioid clade</taxon>
        <taxon>Phaseoleae</taxon>
        <taxon>Mucuna</taxon>
    </lineage>
</organism>
<comment type="caution">
    <text evidence="2">The sequence shown here is derived from an EMBL/GenBank/DDBJ whole genome shotgun (WGS) entry which is preliminary data.</text>
</comment>
<feature type="region of interest" description="Disordered" evidence="1">
    <location>
        <begin position="43"/>
        <end position="127"/>
    </location>
</feature>
<dbReference type="EMBL" id="QJKJ01012897">
    <property type="protein sequence ID" value="RDX67653.1"/>
    <property type="molecule type" value="Genomic_DNA"/>
</dbReference>
<evidence type="ECO:0000256" key="1">
    <source>
        <dbReference type="SAM" id="MobiDB-lite"/>
    </source>
</evidence>
<evidence type="ECO:0000313" key="2">
    <source>
        <dbReference type="EMBL" id="RDX67653.1"/>
    </source>
</evidence>